<dbReference type="OrthoDB" id="8615648at2759"/>
<feature type="compositionally biased region" description="Basic and acidic residues" evidence="2">
    <location>
        <begin position="289"/>
        <end position="300"/>
    </location>
</feature>
<comment type="caution">
    <text evidence="3">The sequence shown here is derived from an EMBL/GenBank/DDBJ whole genome shotgun (WGS) entry which is preliminary data.</text>
</comment>
<feature type="compositionally biased region" description="Basic and acidic residues" evidence="2">
    <location>
        <begin position="56"/>
        <end position="90"/>
    </location>
</feature>
<dbReference type="AlphaFoldDB" id="A0A9Q1I315"/>
<sequence>MFSDSRPLGLPRVPQRSGAPELWLRNGAVVQRETLRTGPGSQTEASPLPLPLPLPPDRRREAGLAAREGKGSPHVRERADANIDGRDLQRRRPPLGEQKPVSRSGPREPGSARWSQAPEPRQRRGSPGREALRECVCSSSRGHPAQPHPPGRKYVPPPPAGFKGQESYGVPGFVVERQFWGYSRESFQRGSRVFGQAHAATRGFGRQPGSNSTRAHGPEYSNFNHGSGDSTRPQYRQEQGCNGPSSTRGLIFSTEVPRREPGRGGQRSLCWPGSDGTPVQNKCPVTEQGQKKEPGADKPKMSQAAVRDQIRRVVGDLEGVLGGLKQVHLEMKEVVQQIELLTSNIDLGEEDPSNSVPSDTLCSSSSSGVMMSSHRGVGGHRPKQGDPPRARASLRDTPAHSNPPALNPSVIVTNQVAAMNHRGPPLDRTSASPATAVPPANPHGDQGQESQSGTVQPRPALPKPAFRNQHQAADHRPGGPTCRSKKPPPYPHNGQHPWALEQSARRALVSLWKSQRTQSNRQLS</sequence>
<dbReference type="GO" id="GO:0045727">
    <property type="term" value="P:positive regulation of translation"/>
    <property type="evidence" value="ECO:0007669"/>
    <property type="project" value="TreeGrafter"/>
</dbReference>
<evidence type="ECO:0000313" key="3">
    <source>
        <dbReference type="EMBL" id="KAJ8278601.1"/>
    </source>
</evidence>
<feature type="compositionally biased region" description="Basic and acidic residues" evidence="2">
    <location>
        <begin position="383"/>
        <end position="398"/>
    </location>
</feature>
<name>A0A9Q1I315_CONCO</name>
<gene>
    <name evidence="3" type="ORF">COCON_G00056670</name>
</gene>
<accession>A0A9Q1I315</accession>
<dbReference type="PANTHER" id="PTHR15917">
    <property type="match status" value="1"/>
</dbReference>
<feature type="compositionally biased region" description="Polar residues" evidence="2">
    <location>
        <begin position="353"/>
        <end position="362"/>
    </location>
</feature>
<feature type="compositionally biased region" description="Low complexity" evidence="2">
    <location>
        <begin position="363"/>
        <end position="375"/>
    </location>
</feature>
<keyword evidence="1" id="KW-0175">Coiled coil</keyword>
<evidence type="ECO:0000313" key="4">
    <source>
        <dbReference type="Proteomes" id="UP001152803"/>
    </source>
</evidence>
<feature type="compositionally biased region" description="Low complexity" evidence="2">
    <location>
        <begin position="429"/>
        <end position="438"/>
    </location>
</feature>
<dbReference type="Proteomes" id="UP001152803">
    <property type="component" value="Unassembled WGS sequence"/>
</dbReference>
<feature type="region of interest" description="Disordered" evidence="2">
    <location>
        <begin position="201"/>
        <end position="304"/>
    </location>
</feature>
<protein>
    <recommendedName>
        <fullName evidence="5">Protein Largen</fullName>
    </recommendedName>
</protein>
<feature type="region of interest" description="Disordered" evidence="2">
    <location>
        <begin position="347"/>
        <end position="407"/>
    </location>
</feature>
<keyword evidence="4" id="KW-1185">Reference proteome</keyword>
<organism evidence="3 4">
    <name type="scientific">Conger conger</name>
    <name type="common">Conger eel</name>
    <name type="synonym">Muraena conger</name>
    <dbReference type="NCBI Taxonomy" id="82655"/>
    <lineage>
        <taxon>Eukaryota</taxon>
        <taxon>Metazoa</taxon>
        <taxon>Chordata</taxon>
        <taxon>Craniata</taxon>
        <taxon>Vertebrata</taxon>
        <taxon>Euteleostomi</taxon>
        <taxon>Actinopterygii</taxon>
        <taxon>Neopterygii</taxon>
        <taxon>Teleostei</taxon>
        <taxon>Anguilliformes</taxon>
        <taxon>Congridae</taxon>
        <taxon>Conger</taxon>
    </lineage>
</organism>
<proteinExistence type="predicted"/>
<reference evidence="3" key="1">
    <citation type="journal article" date="2023" name="Science">
        <title>Genome structures resolve the early diversification of teleost fishes.</title>
        <authorList>
            <person name="Parey E."/>
            <person name="Louis A."/>
            <person name="Montfort J."/>
            <person name="Bouchez O."/>
            <person name="Roques C."/>
            <person name="Iampietro C."/>
            <person name="Lluch J."/>
            <person name="Castinel A."/>
            <person name="Donnadieu C."/>
            <person name="Desvignes T."/>
            <person name="Floi Bucao C."/>
            <person name="Jouanno E."/>
            <person name="Wen M."/>
            <person name="Mejri S."/>
            <person name="Dirks R."/>
            <person name="Jansen H."/>
            <person name="Henkel C."/>
            <person name="Chen W.J."/>
            <person name="Zahm M."/>
            <person name="Cabau C."/>
            <person name="Klopp C."/>
            <person name="Thompson A.W."/>
            <person name="Robinson-Rechavi M."/>
            <person name="Braasch I."/>
            <person name="Lecointre G."/>
            <person name="Bobe J."/>
            <person name="Postlethwait J.H."/>
            <person name="Berthelot C."/>
            <person name="Roest Crollius H."/>
            <person name="Guiguen Y."/>
        </authorList>
    </citation>
    <scope>NUCLEOTIDE SEQUENCE</scope>
    <source>
        <strain evidence="3">Concon-B</strain>
    </source>
</reference>
<feature type="compositionally biased region" description="Polar residues" evidence="2">
    <location>
        <begin position="221"/>
        <end position="248"/>
    </location>
</feature>
<evidence type="ECO:0000256" key="2">
    <source>
        <dbReference type="SAM" id="MobiDB-lite"/>
    </source>
</evidence>
<dbReference type="PANTHER" id="PTHR15917:SF0">
    <property type="entry name" value="PROTEIN LARGEN"/>
    <property type="match status" value="1"/>
</dbReference>
<dbReference type="GO" id="GO:0045793">
    <property type="term" value="P:positive regulation of cell size"/>
    <property type="evidence" value="ECO:0007669"/>
    <property type="project" value="TreeGrafter"/>
</dbReference>
<evidence type="ECO:0000256" key="1">
    <source>
        <dbReference type="ARBA" id="ARBA00023054"/>
    </source>
</evidence>
<feature type="region of interest" description="Disordered" evidence="2">
    <location>
        <begin position="420"/>
        <end position="502"/>
    </location>
</feature>
<dbReference type="InterPro" id="IPR027997">
    <property type="entry name" value="Largen/INSYN1"/>
</dbReference>
<feature type="region of interest" description="Disordered" evidence="2">
    <location>
        <begin position="1"/>
        <end position="167"/>
    </location>
</feature>
<dbReference type="EMBL" id="JAFJMO010000004">
    <property type="protein sequence ID" value="KAJ8278601.1"/>
    <property type="molecule type" value="Genomic_DNA"/>
</dbReference>
<evidence type="ECO:0008006" key="5">
    <source>
        <dbReference type="Google" id="ProtNLM"/>
    </source>
</evidence>